<dbReference type="EMBL" id="VVIM01000001">
    <property type="protein sequence ID" value="KAB0804753.1"/>
    <property type="molecule type" value="Genomic_DNA"/>
</dbReference>
<reference evidence="6" key="3">
    <citation type="submission" date="2019-08" db="EMBL/GenBank/DDBJ databases">
        <authorList>
            <consortium name="Photinus pyralis genome working group"/>
            <person name="Fallon T.R."/>
            <person name="Sander Lower S.E."/>
            <person name="Weng J.-K."/>
        </authorList>
    </citation>
    <scope>NUCLEOTIDE SEQUENCE</scope>
    <source>
        <strain evidence="6">1611_PpyrPB1</strain>
        <tissue evidence="6">Whole body</tissue>
    </source>
</reference>
<name>A0A1Y1NHM5_PHOPY</name>
<dbReference type="GO" id="GO:0008234">
    <property type="term" value="F:cysteine-type peptidase activity"/>
    <property type="evidence" value="ECO:0007669"/>
    <property type="project" value="InterPro"/>
</dbReference>
<dbReference type="InterPro" id="IPR000668">
    <property type="entry name" value="Peptidase_C1A_C"/>
</dbReference>
<dbReference type="InterPro" id="IPR001212">
    <property type="entry name" value="Somatomedin_B_dom"/>
</dbReference>
<evidence type="ECO:0000256" key="2">
    <source>
        <dbReference type="ARBA" id="ARBA00023157"/>
    </source>
</evidence>
<evidence type="ECO:0000256" key="3">
    <source>
        <dbReference type="SAM" id="SignalP"/>
    </source>
</evidence>
<keyword evidence="7" id="KW-1185">Reference proteome</keyword>
<reference evidence="5" key="1">
    <citation type="journal article" date="2016" name="Sci. Rep.">
        <title>Molecular characterization of firefly nuptial gifts: a multi-omics approach sheds light on postcopulatory sexual selection.</title>
        <authorList>
            <person name="Al-Wathiqui N."/>
            <person name="Fallon T.R."/>
            <person name="South A."/>
            <person name="Weng J.K."/>
            <person name="Lewis S.M."/>
        </authorList>
    </citation>
    <scope>NUCLEOTIDE SEQUENCE</scope>
</reference>
<dbReference type="PRINTS" id="PR00705">
    <property type="entry name" value="PAPAIN"/>
</dbReference>
<gene>
    <name evidence="6" type="ORF">PPYR_01723</name>
</gene>
<comment type="similarity">
    <text evidence="1">Belongs to the peptidase C1 family.</text>
</comment>
<proteinExistence type="inferred from homology"/>
<dbReference type="Gene3D" id="3.90.70.10">
    <property type="entry name" value="Cysteine proteinases"/>
    <property type="match status" value="1"/>
</dbReference>
<feature type="domain" description="SMB" evidence="4">
    <location>
        <begin position="36"/>
        <end position="84"/>
    </location>
</feature>
<evidence type="ECO:0000313" key="5">
    <source>
        <dbReference type="EMBL" id="JAV97279.1"/>
    </source>
</evidence>
<dbReference type="GO" id="GO:0006508">
    <property type="term" value="P:proteolysis"/>
    <property type="evidence" value="ECO:0007669"/>
    <property type="project" value="InterPro"/>
</dbReference>
<keyword evidence="2" id="KW-1015">Disulfide bond</keyword>
<dbReference type="OrthoDB" id="3789175at2759"/>
<dbReference type="AlphaFoldDB" id="A0A1Y1NHM5"/>
<evidence type="ECO:0000259" key="4">
    <source>
        <dbReference type="PROSITE" id="PS50958"/>
    </source>
</evidence>
<feature type="signal peptide" evidence="3">
    <location>
        <begin position="1"/>
        <end position="20"/>
    </location>
</feature>
<dbReference type="PROSITE" id="PS00639">
    <property type="entry name" value="THIOL_PROTEASE_HIS"/>
    <property type="match status" value="1"/>
</dbReference>
<dbReference type="InterPro" id="IPR038765">
    <property type="entry name" value="Papain-like_cys_pep_sf"/>
</dbReference>
<dbReference type="FunCoup" id="A0A1Y1NHM5">
    <property type="interactions" value="3"/>
</dbReference>
<dbReference type="SMART" id="SM00645">
    <property type="entry name" value="Pept_C1"/>
    <property type="match status" value="1"/>
</dbReference>
<feature type="chain" id="PRO_5033289895" description="SMB domain-containing protein" evidence="3">
    <location>
        <begin position="21"/>
        <end position="441"/>
    </location>
</feature>
<organism evidence="5">
    <name type="scientific">Photinus pyralis</name>
    <name type="common">Common eastern firefly</name>
    <name type="synonym">Lampyris pyralis</name>
    <dbReference type="NCBI Taxonomy" id="7054"/>
    <lineage>
        <taxon>Eukaryota</taxon>
        <taxon>Metazoa</taxon>
        <taxon>Ecdysozoa</taxon>
        <taxon>Arthropoda</taxon>
        <taxon>Hexapoda</taxon>
        <taxon>Insecta</taxon>
        <taxon>Pterygota</taxon>
        <taxon>Neoptera</taxon>
        <taxon>Endopterygota</taxon>
        <taxon>Coleoptera</taxon>
        <taxon>Polyphaga</taxon>
        <taxon>Elateriformia</taxon>
        <taxon>Elateroidea</taxon>
        <taxon>Lampyridae</taxon>
        <taxon>Lampyrinae</taxon>
        <taxon>Photinus</taxon>
    </lineage>
</organism>
<dbReference type="CDD" id="cd02620">
    <property type="entry name" value="Peptidase_C1A_CathepsinB"/>
    <property type="match status" value="1"/>
</dbReference>
<dbReference type="PANTHER" id="PTHR12411">
    <property type="entry name" value="CYSTEINE PROTEASE FAMILY C1-RELATED"/>
    <property type="match status" value="1"/>
</dbReference>
<evidence type="ECO:0000256" key="1">
    <source>
        <dbReference type="ARBA" id="ARBA00008455"/>
    </source>
</evidence>
<dbReference type="EMBL" id="GEZM01002387">
    <property type="protein sequence ID" value="JAV97279.1"/>
    <property type="molecule type" value="Transcribed_RNA"/>
</dbReference>
<evidence type="ECO:0000313" key="7">
    <source>
        <dbReference type="Proteomes" id="UP000327044"/>
    </source>
</evidence>
<dbReference type="InParanoid" id="A0A1Y1NHM5"/>
<dbReference type="InterPro" id="IPR025660">
    <property type="entry name" value="Pept_his_AS"/>
</dbReference>
<reference evidence="6 7" key="2">
    <citation type="journal article" date="2018" name="Elife">
        <title>Firefly genomes illuminate parallel origins of bioluminescence in beetles.</title>
        <authorList>
            <person name="Fallon T.R."/>
            <person name="Lower S.E."/>
            <person name="Chang C.H."/>
            <person name="Bessho-Uehara M."/>
            <person name="Martin G.J."/>
            <person name="Bewick A.J."/>
            <person name="Behringer M."/>
            <person name="Debat H.J."/>
            <person name="Wong I."/>
            <person name="Day J.C."/>
            <person name="Suvorov A."/>
            <person name="Silva C.J."/>
            <person name="Stanger-Hall K.F."/>
            <person name="Hall D.W."/>
            <person name="Schmitz R.J."/>
            <person name="Nelson D.R."/>
            <person name="Lewis S.M."/>
            <person name="Shigenobu S."/>
            <person name="Bybee S.M."/>
            <person name="Larracuente A.M."/>
            <person name="Oba Y."/>
            <person name="Weng J.K."/>
        </authorList>
    </citation>
    <scope>NUCLEOTIDE SEQUENCE [LARGE SCALE GENOMIC DNA]</scope>
    <source>
        <strain evidence="6">1611_PpyrPB1</strain>
        <tissue evidence="6">Whole body</tissue>
    </source>
</reference>
<dbReference type="SUPFAM" id="SSF54001">
    <property type="entry name" value="Cysteine proteinases"/>
    <property type="match status" value="1"/>
</dbReference>
<dbReference type="Proteomes" id="UP000327044">
    <property type="component" value="Unassembled WGS sequence"/>
</dbReference>
<accession>A0A1Y1NHM5</accession>
<dbReference type="PROSITE" id="PS50958">
    <property type="entry name" value="SMB_2"/>
    <property type="match status" value="1"/>
</dbReference>
<dbReference type="Pfam" id="PF00112">
    <property type="entry name" value="Peptidase_C1"/>
    <property type="match status" value="1"/>
</dbReference>
<sequence>MIRIKATLLALAVYVNIASAIPYADDLPPGPYCGARPNACCRGRMDGCSAPIIGTLCYCDDFCDRVRSDDCCPDFQAVCRGNYTVQEIRVCRYKGQYYAYGKTAKENCNICKCEQVGSTVEMLCERNTCIVEENIINAVNQRYDQHQWRASNYTKFWGRRLDEGIKLRLGTLQPHRFVRRMSPVRRIYDPNSLPHQFDSNQKWRGYISPIQDQGWCGASWAMSTSATASDRFAILSEGLERVQLSAQNLLSCNNRGQQSCNGGYLDKAWLFFRKYGIVDENCYRYIGHDDSCRIPKLGDLVSARCALPRNVGRKEKYKVGPAYRLANETDIMYEIMTSGPVQATMRVYHDFFTYSSGIYRHTNLATDDRTGYHSVRIVGWGEEPDYHGRVHKYWRVANSWGEDWGENGYFKIARGIDECEIESFVLGAWPFTVDPVSKNDV</sequence>
<dbReference type="InterPro" id="IPR013128">
    <property type="entry name" value="Peptidase_C1A"/>
</dbReference>
<evidence type="ECO:0000313" key="6">
    <source>
        <dbReference type="EMBL" id="KAB0804753.1"/>
    </source>
</evidence>
<keyword evidence="3" id="KW-0732">Signal</keyword>
<protein>
    <recommendedName>
        <fullName evidence="4">SMB domain-containing protein</fullName>
    </recommendedName>
</protein>